<dbReference type="SUPFAM" id="SSF49373">
    <property type="entry name" value="Invasin/intimin cell-adhesion fragments"/>
    <property type="match status" value="2"/>
</dbReference>
<dbReference type="SUPFAM" id="SSF49299">
    <property type="entry name" value="PKD domain"/>
    <property type="match status" value="1"/>
</dbReference>
<feature type="domain" description="BIG2" evidence="2">
    <location>
        <begin position="613"/>
        <end position="694"/>
    </location>
</feature>
<dbReference type="PANTHER" id="PTHR46182">
    <property type="entry name" value="FI19480P1"/>
    <property type="match status" value="1"/>
</dbReference>
<comment type="caution">
    <text evidence="3">The sequence shown here is derived from an EMBL/GenBank/DDBJ whole genome shotgun (WGS) entry which is preliminary data.</text>
</comment>
<dbReference type="SUPFAM" id="SSF49344">
    <property type="entry name" value="CBD9-like"/>
    <property type="match status" value="2"/>
</dbReference>
<dbReference type="Pfam" id="PF06452">
    <property type="entry name" value="CBM9_1"/>
    <property type="match status" value="2"/>
</dbReference>
<feature type="domain" description="BIG2" evidence="2">
    <location>
        <begin position="1111"/>
        <end position="1188"/>
    </location>
</feature>
<evidence type="ECO:0000313" key="3">
    <source>
        <dbReference type="EMBL" id="MBT1711353.1"/>
    </source>
</evidence>
<dbReference type="GO" id="GO:0004553">
    <property type="term" value="F:hydrolase activity, hydrolyzing O-glycosyl compounds"/>
    <property type="evidence" value="ECO:0007669"/>
    <property type="project" value="InterPro"/>
</dbReference>
<organism evidence="3 4">
    <name type="scientific">Dawidia cretensis</name>
    <dbReference type="NCBI Taxonomy" id="2782350"/>
    <lineage>
        <taxon>Bacteria</taxon>
        <taxon>Pseudomonadati</taxon>
        <taxon>Bacteroidota</taxon>
        <taxon>Cytophagia</taxon>
        <taxon>Cytophagales</taxon>
        <taxon>Chryseotaleaceae</taxon>
        <taxon>Dawidia</taxon>
    </lineage>
</organism>
<dbReference type="Gene3D" id="2.60.40.2030">
    <property type="match status" value="1"/>
</dbReference>
<evidence type="ECO:0000313" key="4">
    <source>
        <dbReference type="Proteomes" id="UP001319080"/>
    </source>
</evidence>
<dbReference type="SUPFAM" id="SSF141072">
    <property type="entry name" value="CalX-like"/>
    <property type="match status" value="1"/>
</dbReference>
<dbReference type="InterPro" id="IPR026444">
    <property type="entry name" value="Secre_tail"/>
</dbReference>
<dbReference type="Pfam" id="PF22815">
    <property type="entry name" value="CatAgl_D1"/>
    <property type="match status" value="1"/>
</dbReference>
<dbReference type="NCBIfam" id="TIGR04183">
    <property type="entry name" value="Por_Secre_tail"/>
    <property type="match status" value="1"/>
</dbReference>
<gene>
    <name evidence="3" type="ORF">KK062_24135</name>
</gene>
<dbReference type="InterPro" id="IPR003343">
    <property type="entry name" value="Big_2"/>
</dbReference>
<dbReference type="InterPro" id="IPR013783">
    <property type="entry name" value="Ig-like_fold"/>
</dbReference>
<dbReference type="GO" id="GO:0016020">
    <property type="term" value="C:membrane"/>
    <property type="evidence" value="ECO:0007669"/>
    <property type="project" value="TreeGrafter"/>
</dbReference>
<dbReference type="Pfam" id="PF18962">
    <property type="entry name" value="Por_Secre_tail"/>
    <property type="match status" value="1"/>
</dbReference>
<evidence type="ECO:0000259" key="2">
    <source>
        <dbReference type="SMART" id="SM00635"/>
    </source>
</evidence>
<dbReference type="SUPFAM" id="SSF51126">
    <property type="entry name" value="Pectin lyase-like"/>
    <property type="match status" value="1"/>
</dbReference>
<keyword evidence="1" id="KW-0472">Membrane</keyword>
<dbReference type="InterPro" id="IPR038081">
    <property type="entry name" value="CalX-like_sf"/>
</dbReference>
<keyword evidence="4" id="KW-1185">Reference proteome</keyword>
<dbReference type="InterPro" id="IPR029865">
    <property type="entry name" value="KIAA0319-like"/>
</dbReference>
<proteinExistence type="predicted"/>
<dbReference type="Gene3D" id="2.60.40.1080">
    <property type="match status" value="2"/>
</dbReference>
<dbReference type="InterPro" id="IPR011050">
    <property type="entry name" value="Pectin_lyase_fold/virulence"/>
</dbReference>
<feature type="transmembrane region" description="Helical" evidence="1">
    <location>
        <begin position="12"/>
        <end position="30"/>
    </location>
</feature>
<dbReference type="Gene3D" id="2.60.40.10">
    <property type="entry name" value="Immunoglobulins"/>
    <property type="match status" value="1"/>
</dbReference>
<evidence type="ECO:0000256" key="1">
    <source>
        <dbReference type="SAM" id="Phobius"/>
    </source>
</evidence>
<dbReference type="Pfam" id="PF22816">
    <property type="entry name" value="CatAgl_D2"/>
    <property type="match status" value="1"/>
</dbReference>
<accession>A0AAP2E1G2</accession>
<dbReference type="SMART" id="SM00710">
    <property type="entry name" value="PbH1"/>
    <property type="match status" value="7"/>
</dbReference>
<dbReference type="Proteomes" id="UP001319080">
    <property type="component" value="Unassembled WGS sequence"/>
</dbReference>
<dbReference type="Gene3D" id="2.60.40.1190">
    <property type="match status" value="2"/>
</dbReference>
<keyword evidence="1" id="KW-1133">Transmembrane helix</keyword>
<dbReference type="InterPro" id="IPR006626">
    <property type="entry name" value="PbH1"/>
</dbReference>
<dbReference type="CDD" id="cd09619">
    <property type="entry name" value="CBM9_like_4"/>
    <property type="match status" value="1"/>
</dbReference>
<dbReference type="PANTHER" id="PTHR46182:SF2">
    <property type="entry name" value="FI19480P1"/>
    <property type="match status" value="1"/>
</dbReference>
<dbReference type="Pfam" id="PF22352">
    <property type="entry name" value="K319L-like_PKD"/>
    <property type="match status" value="1"/>
</dbReference>
<reference evidence="3 4" key="1">
    <citation type="submission" date="2021-05" db="EMBL/GenBank/DDBJ databases">
        <title>A Polyphasic approach of four new species of the genus Ohtaekwangia: Ohtaekwangia histidinii sp. nov., Ohtaekwangia cretensis sp. nov., Ohtaekwangia indiensis sp. nov., Ohtaekwangia reichenbachii sp. nov. from diverse environment.</title>
        <authorList>
            <person name="Octaviana S."/>
        </authorList>
    </citation>
    <scope>NUCLEOTIDE SEQUENCE [LARGE SCALE GENOMIC DNA]</scope>
    <source>
        <strain evidence="3 4">PWU5</strain>
    </source>
</reference>
<dbReference type="EMBL" id="JAHESE010000032">
    <property type="protein sequence ID" value="MBT1711353.1"/>
    <property type="molecule type" value="Genomic_DNA"/>
</dbReference>
<dbReference type="GO" id="GO:0016052">
    <property type="term" value="P:carbohydrate catabolic process"/>
    <property type="evidence" value="ECO:0007669"/>
    <property type="project" value="InterPro"/>
</dbReference>
<dbReference type="CDD" id="cd14490">
    <property type="entry name" value="CBM6-CBM35-CBM36_like_1"/>
    <property type="match status" value="1"/>
</dbReference>
<sequence>MNKLRQHIIRNTVAGYLMVLLVFLTLYATAQSDGIPRGAQLPYTRYESEDATRGGSATLQQTTNYDYTQIASEASNQKYVSLASNGSYVEWTTTAIAQGVNMRFTMPDNATGTGQNGALSLYVNGSFVRTINLTSRWAYQYFHGSETEPVQEPGGKTFMRFDEVHFRLPSKIQAGSTVRIVKENGDALTYGVDFLELEDVPTALAAPMNSLSVTAYGAIADDQTDDLPAFYACINAAKAQGKSVYIPQGRFMLADRLDLNVTNMKIQGAGVWYTEVFFSTDLQFTGGILARSSGVEISDFSLNTANNDRFHYGELNPKYSSAHGEPYKIYKGFMGTYGTGSRIHDVWIEHFECGFWVAGYDPPYPIDITTDLIISRARIRNNYADGVNFCQGTNNSVVEYSSVRNSGDDGLAMWPNNALGAPQERNNIFRYNTIENVWRAGGIAIFGGTGHQIYRCIIKDGVGGSAIRFTNDFGGHTFEQNGVPIVATDNYIVSCGTSYDLWNQKRGAIELFTQQGIYDVEFYNTQIINSQRHAIQLYGNIRNMKFFSTKIDGTGLDAFVDQPAQDAWGGYGILAQASGDVTFNNITFNRLESGEVKNHNTAFIINLIPGNVALTGIDLAPTTVSVPQGKTANLNVTYTPSNATQKGITWTSSNTAVATVVEAGTGIGTVTGVGVGTAVITARSVDGNFTKTSTVTVTPAVNITSADAAAGEGGNTGTFTIGTSGISSNITVAYTISGTASTGDYIANPSLTGTVTLTAASPSQTITITPTDDSSFEGPETLTLTLQPGTGYNLGGSTTAAITIADNENPPCTSPVVALVTGTAPTVNQTIEAAWSAAPIRNIANTILGGTPGDYSGRWRALYNSANLYFLVEVNDATRLNDSGSSWWEDDVVEIFIDGNNSKGTSYDGANDFQLGFRWNDTAVKAGGNSVTNTTGINFAMYASGAGYILEVAIPWSTIGVTPALGNTIGLDIQIDDDDNGGTRDSQIASFATNTTAWQNPSVFGTVFLTSCGGPVNQPPVANAGMDKSLAAGTTTTTLPGTGSDPEGGAITYSWTQVSGAATTLTNTTSATATVSGLTNGGTYVFQLTVSDGVLAGSDQVQVTVAAGNVSVTGVTVSPATASLSVGATQQLTATVAPANATNKTVTWSSANTAVATVNTTGLVTAVATGNAVITVTTQDGNRTATSTIAVTSTTTDPPGVITARRAPGTITVDGNLSESGWNVTRAVSKNVIGTGNNTVAFGVLWDNSNLYVGVRVQDAALFNDSSDPWENDAVEIYIDANNNKLTTYDGRDNQFIKGYNASSLLTKISVTGVQHAWAAISGGYSVEMSIPWSQLNVTPAAGVTLGFDIGNDDDDNGGTRETQAVWNGTIDNYQNTAAFGSLVLNNAVSTGPTGRQGAPEIQLEDADAEDLVSIYPNPAVNGMTTVSVPETSAPGYIQVFNLHGLILQDMKMKTHREVVDLSRASKGVYLMKVQVNSRIVMKKVLVE</sequence>
<dbReference type="InterPro" id="IPR008964">
    <property type="entry name" value="Invasin/intimin_cell_adhesion"/>
</dbReference>
<dbReference type="GO" id="GO:0030246">
    <property type="term" value="F:carbohydrate binding"/>
    <property type="evidence" value="ECO:0007669"/>
    <property type="project" value="InterPro"/>
</dbReference>
<dbReference type="Pfam" id="PF02368">
    <property type="entry name" value="Big_2"/>
    <property type="match status" value="2"/>
</dbReference>
<dbReference type="InterPro" id="IPR010502">
    <property type="entry name" value="Carb-bd_dom_fam9"/>
</dbReference>
<dbReference type="Gene3D" id="2.60.120.260">
    <property type="entry name" value="Galactose-binding domain-like"/>
    <property type="match status" value="1"/>
</dbReference>
<dbReference type="SMART" id="SM00635">
    <property type="entry name" value="BID_2"/>
    <property type="match status" value="2"/>
</dbReference>
<dbReference type="Gene3D" id="2.160.20.10">
    <property type="entry name" value="Single-stranded right-handed beta-helix, Pectin lyase-like"/>
    <property type="match status" value="1"/>
</dbReference>
<dbReference type="GO" id="GO:0031410">
    <property type="term" value="C:cytoplasmic vesicle"/>
    <property type="evidence" value="ECO:0007669"/>
    <property type="project" value="TreeGrafter"/>
</dbReference>
<dbReference type="InterPro" id="IPR055149">
    <property type="entry name" value="Agl_cat_D2"/>
</dbReference>
<dbReference type="InterPro" id="IPR012334">
    <property type="entry name" value="Pectin_lyas_fold"/>
</dbReference>
<name>A0AAP2E1G2_9BACT</name>
<dbReference type="InterPro" id="IPR033801">
    <property type="entry name" value="CBM6-CBM35-CBM36-like_1"/>
</dbReference>
<dbReference type="InterPro" id="IPR035986">
    <property type="entry name" value="PKD_dom_sf"/>
</dbReference>
<keyword evidence="1" id="KW-0812">Transmembrane</keyword>
<dbReference type="RefSeq" id="WP_254086930.1">
    <property type="nucleotide sequence ID" value="NZ_JAHESE010000032.1"/>
</dbReference>
<protein>
    <submittedName>
        <fullName evidence="3">Ig-like domain-containing protein</fullName>
    </submittedName>
</protein>